<evidence type="ECO:0000313" key="2">
    <source>
        <dbReference type="EMBL" id="SFR77502.1"/>
    </source>
</evidence>
<dbReference type="Pfam" id="PF09694">
    <property type="entry name" value="Gcw_chp"/>
    <property type="match status" value="1"/>
</dbReference>
<protein>
    <submittedName>
        <fullName evidence="2">Uncharacterized protein</fullName>
    </submittedName>
</protein>
<reference evidence="2 3" key="1">
    <citation type="submission" date="2016-10" db="EMBL/GenBank/DDBJ databases">
        <authorList>
            <person name="de Groot N.N."/>
        </authorList>
    </citation>
    <scope>NUCLEOTIDE SEQUENCE [LARGE SCALE GENOMIC DNA]</scope>
    <source>
        <strain evidence="2 3">S5-249</strain>
    </source>
</reference>
<name>A0A1I6JEZ2_9SPHN</name>
<dbReference type="STRING" id="1166337.SAMN05192580_0187"/>
<dbReference type="InterPro" id="IPR010239">
    <property type="entry name" value="CHP02001"/>
</dbReference>
<organism evidence="2 3">
    <name type="scientific">Sphingomonas jatrophae</name>
    <dbReference type="NCBI Taxonomy" id="1166337"/>
    <lineage>
        <taxon>Bacteria</taxon>
        <taxon>Pseudomonadati</taxon>
        <taxon>Pseudomonadota</taxon>
        <taxon>Alphaproteobacteria</taxon>
        <taxon>Sphingomonadales</taxon>
        <taxon>Sphingomonadaceae</taxon>
        <taxon>Sphingomonas</taxon>
    </lineage>
</organism>
<dbReference type="OrthoDB" id="9793561at2"/>
<proteinExistence type="predicted"/>
<keyword evidence="3" id="KW-1185">Reference proteome</keyword>
<evidence type="ECO:0000313" key="3">
    <source>
        <dbReference type="Proteomes" id="UP000198824"/>
    </source>
</evidence>
<evidence type="ECO:0000256" key="1">
    <source>
        <dbReference type="SAM" id="SignalP"/>
    </source>
</evidence>
<dbReference type="AlphaFoldDB" id="A0A1I6JEZ2"/>
<accession>A0A1I6JEZ2</accession>
<feature type="chain" id="PRO_5011544584" evidence="1">
    <location>
        <begin position="38"/>
        <end position="230"/>
    </location>
</feature>
<dbReference type="EMBL" id="FOZG01000001">
    <property type="protein sequence ID" value="SFR77502.1"/>
    <property type="molecule type" value="Genomic_DNA"/>
</dbReference>
<sequence>MVSFGSEARHCAAPARLSRTAWCLSAAAIAPLTPAMAQVETSGAVSLVSQYRYRGERQAPGPDLQAEFEAAFASGWSVDFWGSTLGRPSLKRLELDLSAGRTVRRGATSIGLFADVVGYTEGQGSYVQARAQATQSLGKGIVELELSSAPQGGRTASFLYSGVTASHPITPALTATGHAGLDVGAHGRADWALAGAWQRGPMLLTLSATATSSRQRGRRPALVLSLARNF</sequence>
<gene>
    <name evidence="2" type="ORF">SAMN05192580_0187</name>
</gene>
<keyword evidence="1" id="KW-0732">Signal</keyword>
<feature type="signal peptide" evidence="1">
    <location>
        <begin position="1"/>
        <end position="37"/>
    </location>
</feature>
<dbReference type="Proteomes" id="UP000198824">
    <property type="component" value="Unassembled WGS sequence"/>
</dbReference>